<evidence type="ECO:0000259" key="9">
    <source>
        <dbReference type="Pfam" id="PF04138"/>
    </source>
</evidence>
<dbReference type="PIRSF" id="PIRSF006298">
    <property type="entry name" value="GtrA_prd"/>
    <property type="match status" value="1"/>
</dbReference>
<dbReference type="InterPro" id="IPR016480">
    <property type="entry name" value="Glc_translocase_bactprenl-link"/>
</dbReference>
<organism evidence="10 11">
    <name type="scientific">Pseudomonas vanderleydeniana</name>
    <dbReference type="NCBI Taxonomy" id="2745495"/>
    <lineage>
        <taxon>Bacteria</taxon>
        <taxon>Pseudomonadati</taxon>
        <taxon>Pseudomonadota</taxon>
        <taxon>Gammaproteobacteria</taxon>
        <taxon>Pseudomonadales</taxon>
        <taxon>Pseudomonadaceae</taxon>
        <taxon>Pseudomonas</taxon>
    </lineage>
</organism>
<evidence type="ECO:0000256" key="4">
    <source>
        <dbReference type="ARBA" id="ARBA00022989"/>
    </source>
</evidence>
<reference evidence="10 11" key="1">
    <citation type="journal article" date="2020" name="Microorganisms">
        <title>Reliable Identification of Environmental Pseudomonas Isolates Using the rpoD Gene.</title>
        <authorList>
            <consortium name="The Broad Institute Genome Sequencing Platform"/>
            <person name="Girard L."/>
            <person name="Lood C."/>
            <person name="Rokni-Zadeh H."/>
            <person name="van Noort V."/>
            <person name="Lavigne R."/>
            <person name="De Mot R."/>
        </authorList>
    </citation>
    <scope>NUCLEOTIDE SEQUENCE [LARGE SCALE GENOMIC DNA]</scope>
    <source>
        <strain evidence="10 11">RW8P3</strain>
    </source>
</reference>
<dbReference type="PANTHER" id="PTHR38459:SF1">
    <property type="entry name" value="PROPHAGE BACTOPRENOL-LINKED GLUCOSE TRANSLOCASE HOMOLOG"/>
    <property type="match status" value="1"/>
</dbReference>
<dbReference type="KEGG" id="pvw:HU752_027120"/>
<evidence type="ECO:0000256" key="2">
    <source>
        <dbReference type="ARBA" id="ARBA00022448"/>
    </source>
</evidence>
<protein>
    <recommendedName>
        <fullName evidence="7">Bactoprenol-linked glucose translocase</fullName>
    </recommendedName>
</protein>
<dbReference type="GO" id="GO:0000271">
    <property type="term" value="P:polysaccharide biosynthetic process"/>
    <property type="evidence" value="ECO:0007669"/>
    <property type="project" value="InterPro"/>
</dbReference>
<dbReference type="Proteomes" id="UP000634530">
    <property type="component" value="Chromosome"/>
</dbReference>
<evidence type="ECO:0000313" key="11">
    <source>
        <dbReference type="Proteomes" id="UP000634530"/>
    </source>
</evidence>
<feature type="transmembrane region" description="Helical" evidence="8">
    <location>
        <begin position="38"/>
        <end position="57"/>
    </location>
</feature>
<dbReference type="AlphaFoldDB" id="A0A9E6TVH3"/>
<gene>
    <name evidence="10" type="ORF">HU752_027120</name>
</gene>
<keyword evidence="5 8" id="KW-0472">Membrane</keyword>
<accession>A0A9E6TVH3</accession>
<comment type="subcellular location">
    <subcellularLocation>
        <location evidence="1">Membrane</location>
        <topology evidence="1">Multi-pass membrane protein</topology>
    </subcellularLocation>
</comment>
<feature type="transmembrane region" description="Helical" evidence="8">
    <location>
        <begin position="69"/>
        <end position="87"/>
    </location>
</feature>
<dbReference type="PANTHER" id="PTHR38459">
    <property type="entry name" value="PROPHAGE BACTOPRENOL-LINKED GLUCOSE TRANSLOCASE HOMOLOG"/>
    <property type="match status" value="1"/>
</dbReference>
<dbReference type="GO" id="GO:0005886">
    <property type="term" value="C:plasma membrane"/>
    <property type="evidence" value="ECO:0007669"/>
    <property type="project" value="TreeGrafter"/>
</dbReference>
<evidence type="ECO:0000256" key="8">
    <source>
        <dbReference type="SAM" id="Phobius"/>
    </source>
</evidence>
<evidence type="ECO:0000313" key="10">
    <source>
        <dbReference type="EMBL" id="QXI31631.1"/>
    </source>
</evidence>
<dbReference type="InterPro" id="IPR007267">
    <property type="entry name" value="GtrA_DPMS_TM"/>
</dbReference>
<dbReference type="Pfam" id="PF04138">
    <property type="entry name" value="GtrA_DPMS_TM"/>
    <property type="match status" value="1"/>
</dbReference>
<feature type="transmembrane region" description="Helical" evidence="8">
    <location>
        <begin position="93"/>
        <end position="113"/>
    </location>
</feature>
<dbReference type="EMBL" id="CP077093">
    <property type="protein sequence ID" value="QXI31631.1"/>
    <property type="molecule type" value="Genomic_DNA"/>
</dbReference>
<keyword evidence="2 7" id="KW-0813">Transport</keyword>
<evidence type="ECO:0000256" key="3">
    <source>
        <dbReference type="ARBA" id="ARBA00022692"/>
    </source>
</evidence>
<keyword evidence="4 8" id="KW-1133">Transmembrane helix</keyword>
<reference evidence="10 11" key="2">
    <citation type="journal article" date="2021" name="Microorganisms">
        <title>The Ever-Expanding Pseudomonas Genus: Description of 43 New Species and Partition of the Pseudomonas putida Group.</title>
        <authorList>
            <person name="Girard L."/>
            <person name="Lood C."/>
            <person name="Hofte M."/>
            <person name="Vandamme P."/>
            <person name="Rokni-Zadeh H."/>
            <person name="van Noort V."/>
            <person name="Lavigne R."/>
            <person name="De Mot R."/>
        </authorList>
    </citation>
    <scope>NUCLEOTIDE SEQUENCE [LARGE SCALE GENOMIC DNA]</scope>
    <source>
        <strain evidence="10 11">RW8P3</strain>
    </source>
</reference>
<sequence>MRALPKNFSTYAYIGVLNTLIHWCAFLVLHTGMAFSQASSNLCAFALAATFSFHANARYTFRRTASWPRYLAFVGFMAMLSFSTGWLGDWLAMPGLVTLLVFSAVSLVLGYCYSSRVVFRGSAE</sequence>
<name>A0A9E6TVH3_9PSED</name>
<keyword evidence="11" id="KW-1185">Reference proteome</keyword>
<evidence type="ECO:0000256" key="5">
    <source>
        <dbReference type="ARBA" id="ARBA00023136"/>
    </source>
</evidence>
<feature type="domain" description="GtrA/DPMS transmembrane" evidence="9">
    <location>
        <begin position="11"/>
        <end position="119"/>
    </location>
</feature>
<proteinExistence type="inferred from homology"/>
<evidence type="ECO:0000256" key="6">
    <source>
        <dbReference type="ARBA" id="ARBA00025595"/>
    </source>
</evidence>
<comment type="similarity">
    <text evidence="7">Belongs to the gtrA family.</text>
</comment>
<dbReference type="InterPro" id="IPR051401">
    <property type="entry name" value="GtrA_CellWall_Glycosyl"/>
</dbReference>
<evidence type="ECO:0000256" key="1">
    <source>
        <dbReference type="ARBA" id="ARBA00004141"/>
    </source>
</evidence>
<keyword evidence="3 8" id="KW-0812">Transmembrane</keyword>
<comment type="function">
    <text evidence="6 7">Involved in O antigen modification. Involved in the translocation of bactoprenol-linked glucose across the cytoplasmic membrane.</text>
</comment>
<feature type="transmembrane region" description="Helical" evidence="8">
    <location>
        <begin position="12"/>
        <end position="32"/>
    </location>
</feature>
<evidence type="ECO:0000256" key="7">
    <source>
        <dbReference type="PIRNR" id="PIRNR006298"/>
    </source>
</evidence>